<comment type="caution">
    <text evidence="1">The sequence shown here is derived from an EMBL/GenBank/DDBJ whole genome shotgun (WGS) entry which is preliminary data.</text>
</comment>
<organism evidence="1 2">
    <name type="scientific">Tritrichomonas foetus</name>
    <dbReference type="NCBI Taxonomy" id="1144522"/>
    <lineage>
        <taxon>Eukaryota</taxon>
        <taxon>Metamonada</taxon>
        <taxon>Parabasalia</taxon>
        <taxon>Tritrichomonadida</taxon>
        <taxon>Tritrichomonadidae</taxon>
        <taxon>Tritrichomonas</taxon>
    </lineage>
</organism>
<sequence>MGHALSATGKLPEILDVLEHEDCGQIHQVWQQFTIRDFIKIEDEEKIEASLLRIKKDRPNNFSKFVSCIADVFEDSYNYSTSNPKTIFYFPPSCQFLCLLLSISGDEPKNSAWFQSPPNILNAKNPSPIFSIIQTFSKLLNFGRPANEIIQDLYSVNDLIEYTRVLLFILHSPSFHQKTYCMLDPTPYLLAFDSFPAKVYLPTLFKLIFLIFTQKNINQKLIFFIRTQLSLALPCLYSCKSWKDVLISLDPTLIHKALSVILLISKPTLNCAEQLVALLYVVLTNHKKYIDFLDNHNFTNNYIIGILLIYQYKTEIKSPITFLHSIMLLTLCRLTTTIPSLMRLNEPLDFSPSFNFVLSFNFSSSFNFVSFKKPQEGTVADMLIDIIYYSVLENFGSIGPILPLISGIISNIQQL</sequence>
<keyword evidence="2" id="KW-1185">Reference proteome</keyword>
<evidence type="ECO:0000313" key="2">
    <source>
        <dbReference type="Proteomes" id="UP000179807"/>
    </source>
</evidence>
<evidence type="ECO:0000313" key="1">
    <source>
        <dbReference type="EMBL" id="OHT07941.1"/>
    </source>
</evidence>
<proteinExistence type="predicted"/>
<accession>A0A1J4KEY4</accession>
<dbReference type="RefSeq" id="XP_068361077.1">
    <property type="nucleotide sequence ID" value="XM_068492270.1"/>
</dbReference>
<dbReference type="EMBL" id="MLAK01000682">
    <property type="protein sequence ID" value="OHT07941.1"/>
    <property type="molecule type" value="Genomic_DNA"/>
</dbReference>
<dbReference type="VEuPathDB" id="TrichDB:TRFO_05060"/>
<dbReference type="GeneID" id="94826974"/>
<dbReference type="AlphaFoldDB" id="A0A1J4KEY4"/>
<gene>
    <name evidence="1" type="ORF">TRFO_05060</name>
</gene>
<evidence type="ECO:0008006" key="3">
    <source>
        <dbReference type="Google" id="ProtNLM"/>
    </source>
</evidence>
<name>A0A1J4KEY4_9EUKA</name>
<reference evidence="1" key="1">
    <citation type="submission" date="2016-10" db="EMBL/GenBank/DDBJ databases">
        <authorList>
            <person name="Benchimol M."/>
            <person name="Almeida L.G."/>
            <person name="Vasconcelos A.T."/>
            <person name="Perreira-Neves A."/>
            <person name="Rosa I.A."/>
            <person name="Tasca T."/>
            <person name="Bogo M.R."/>
            <person name="de Souza W."/>
        </authorList>
    </citation>
    <scope>NUCLEOTIDE SEQUENCE [LARGE SCALE GENOMIC DNA]</scope>
    <source>
        <strain evidence="1">K</strain>
    </source>
</reference>
<protein>
    <recommendedName>
        <fullName evidence="3">Dymeclin</fullName>
    </recommendedName>
</protein>
<dbReference type="Proteomes" id="UP000179807">
    <property type="component" value="Unassembled WGS sequence"/>
</dbReference>